<accession>A0AAD9NTE9</accession>
<evidence type="ECO:0000313" key="1">
    <source>
        <dbReference type="EMBL" id="KAK2178764.1"/>
    </source>
</evidence>
<dbReference type="PANTHER" id="PTHR37153:SF1">
    <property type="entry name" value="HYPOTHETICAL LOC292874"/>
    <property type="match status" value="1"/>
</dbReference>
<dbReference type="InterPro" id="IPR031746">
    <property type="entry name" value="DUF4732"/>
</dbReference>
<dbReference type="AlphaFoldDB" id="A0AAD9NTE9"/>
<sequence>MRRFSSLPADYDPLTLCFVVPWVYLSDHALILGLVRERLASLPAGNHLSSIQYVPRNVINGTRGTADRWLVTTTSELAKQELLKGLDWRGVKIGVRVYNDVIRAEYYNYLRFLDLNNAMETLHLPAPGESQQLHHA</sequence>
<keyword evidence="2" id="KW-1185">Reference proteome</keyword>
<gene>
    <name evidence="1" type="ORF">NP493_528g02031</name>
</gene>
<proteinExistence type="predicted"/>
<organism evidence="1 2">
    <name type="scientific">Ridgeia piscesae</name>
    <name type="common">Tubeworm</name>
    <dbReference type="NCBI Taxonomy" id="27915"/>
    <lineage>
        <taxon>Eukaryota</taxon>
        <taxon>Metazoa</taxon>
        <taxon>Spiralia</taxon>
        <taxon>Lophotrochozoa</taxon>
        <taxon>Annelida</taxon>
        <taxon>Polychaeta</taxon>
        <taxon>Sedentaria</taxon>
        <taxon>Canalipalpata</taxon>
        <taxon>Sabellida</taxon>
        <taxon>Siboglinidae</taxon>
        <taxon>Ridgeia</taxon>
    </lineage>
</organism>
<dbReference type="PANTHER" id="PTHR37153">
    <property type="entry name" value="CHROMOSOME 19 C19ORF81 HOMOLOG"/>
    <property type="match status" value="1"/>
</dbReference>
<dbReference type="Pfam" id="PF15876">
    <property type="entry name" value="DUF4732"/>
    <property type="match status" value="1"/>
</dbReference>
<dbReference type="Proteomes" id="UP001209878">
    <property type="component" value="Unassembled WGS sequence"/>
</dbReference>
<protein>
    <submittedName>
        <fullName evidence="1">Uncharacterized protein</fullName>
    </submittedName>
</protein>
<dbReference type="EMBL" id="JAODUO010000529">
    <property type="protein sequence ID" value="KAK2178764.1"/>
    <property type="molecule type" value="Genomic_DNA"/>
</dbReference>
<name>A0AAD9NTE9_RIDPI</name>
<comment type="caution">
    <text evidence="1">The sequence shown here is derived from an EMBL/GenBank/DDBJ whole genome shotgun (WGS) entry which is preliminary data.</text>
</comment>
<reference evidence="1" key="1">
    <citation type="journal article" date="2023" name="Mol. Biol. Evol.">
        <title>Third-Generation Sequencing Reveals the Adaptive Role of the Epigenome in Three Deep-Sea Polychaetes.</title>
        <authorList>
            <person name="Perez M."/>
            <person name="Aroh O."/>
            <person name="Sun Y."/>
            <person name="Lan Y."/>
            <person name="Juniper S.K."/>
            <person name="Young C.R."/>
            <person name="Angers B."/>
            <person name="Qian P.Y."/>
        </authorList>
    </citation>
    <scope>NUCLEOTIDE SEQUENCE</scope>
    <source>
        <strain evidence="1">R07B-5</strain>
    </source>
</reference>
<evidence type="ECO:0000313" key="2">
    <source>
        <dbReference type="Proteomes" id="UP001209878"/>
    </source>
</evidence>